<feature type="domain" description="Extradiol ring-cleavage dioxygenase class III enzyme subunit B" evidence="1">
    <location>
        <begin position="234"/>
        <end position="327"/>
    </location>
</feature>
<proteinExistence type="predicted"/>
<keyword evidence="2" id="KW-0223">Dioxygenase</keyword>
<evidence type="ECO:0000313" key="2">
    <source>
        <dbReference type="EMBL" id="QSE87434.1"/>
    </source>
</evidence>
<dbReference type="SUPFAM" id="SSF53213">
    <property type="entry name" value="LigB-like"/>
    <property type="match status" value="1"/>
</dbReference>
<dbReference type="Gene3D" id="3.40.830.10">
    <property type="entry name" value="LigB-like"/>
    <property type="match status" value="1"/>
</dbReference>
<reference evidence="2 3" key="1">
    <citation type="journal article" date="2021" name="Microbiol. Resour. Announc.">
        <title>Complete Genome Sequences of Two Rhodococcus sp. Strains with Large and Linear Chromosomes, Isolated from Apple Rhizosphere.</title>
        <authorList>
            <person name="Benning S."/>
            <person name="Brugnone N."/>
            <person name="Siani R."/>
            <person name="Kublik S."/>
            <person name="Schloter M."/>
            <person name="Rad V."/>
        </authorList>
    </citation>
    <scope>NUCLEOTIDE SEQUENCE [LARGE SCALE GENOMIC DNA]</scope>
    <source>
        <strain evidence="2 3">R79</strain>
    </source>
</reference>
<sequence>MSAFLGLGITHYPMIIGADKHMAGILRWTLQDPDIPASAKDPGNWPESMVAEWSDDDGTAAAAHHRKALRENLAKCRDALDEFQPDLVIVWGDDQYENFREEVVPPFCVLAYSDLDVHPFAMVNERGNPNFWGLPDDTTFVLHGDVDASRSLTDTLINDGFDIAYSYRKREGAHFPHAILNTQLFLDYDHVGQEFPYPIVPITVNCYGEHAIARRGGFARFADIAEEQLDPVGPSPKRCFDLGRAIARAYRDTDKRIALVASSSWSHAFLHDKGWHIRPDTDADQRLYDALVAGDFDTWQQITGREVVDAGQHEMLNWFCLLGAVAELGLTLSWSTLVPSDIFNSNKCFAVYEEKE</sequence>
<keyword evidence="2" id="KW-0560">Oxidoreductase</keyword>
<geneLocation type="plasmid" evidence="2 3">
    <name>unnamed5</name>
</geneLocation>
<name>A0A974VXL0_9NOCA</name>
<gene>
    <name evidence="2" type="ORF">JWS13_02045</name>
</gene>
<dbReference type="Pfam" id="PF02900">
    <property type="entry name" value="LigB"/>
    <property type="match status" value="1"/>
</dbReference>
<keyword evidence="2" id="KW-0614">Plasmid</keyword>
<protein>
    <submittedName>
        <fullName evidence="2">Extradiol ring-cleavage dioxygenase</fullName>
    </submittedName>
</protein>
<dbReference type="EMBL" id="CP070614">
    <property type="protein sequence ID" value="QSE87434.1"/>
    <property type="molecule type" value="Genomic_DNA"/>
</dbReference>
<dbReference type="RefSeq" id="WP_206004151.1">
    <property type="nucleotide sequence ID" value="NZ_CP070614.1"/>
</dbReference>
<dbReference type="Proteomes" id="UP000662986">
    <property type="component" value="Plasmid unnamed5"/>
</dbReference>
<evidence type="ECO:0000313" key="3">
    <source>
        <dbReference type="Proteomes" id="UP000662986"/>
    </source>
</evidence>
<reference evidence="2 3" key="2">
    <citation type="journal article" date="2022" name="Arch. Microbiol.">
        <title>Rhodococcus pseudokoreensis sp. nov. isolated from the rhizosphere of young M26 apple rootstocks.</title>
        <authorList>
            <person name="Kampfer P."/>
            <person name="Glaeser S.P."/>
            <person name="Blom J."/>
            <person name="Wolf J."/>
            <person name="Benning S."/>
            <person name="Schloter M."/>
            <person name="Neumann-Schaal M."/>
        </authorList>
    </citation>
    <scope>NUCLEOTIDE SEQUENCE [LARGE SCALE GENOMIC DNA]</scope>
    <source>
        <strain evidence="2 3">R79</strain>
    </source>
</reference>
<dbReference type="InterPro" id="IPR004183">
    <property type="entry name" value="Xdiol_dOase_suB"/>
</dbReference>
<dbReference type="GO" id="GO:0051213">
    <property type="term" value="F:dioxygenase activity"/>
    <property type="evidence" value="ECO:0007669"/>
    <property type="project" value="UniProtKB-KW"/>
</dbReference>
<accession>A0A974VXL0</accession>
<organism evidence="2 3">
    <name type="scientific">Rhodococcus pseudokoreensis</name>
    <dbReference type="NCBI Taxonomy" id="2811421"/>
    <lineage>
        <taxon>Bacteria</taxon>
        <taxon>Bacillati</taxon>
        <taxon>Actinomycetota</taxon>
        <taxon>Actinomycetes</taxon>
        <taxon>Mycobacteriales</taxon>
        <taxon>Nocardiaceae</taxon>
        <taxon>Rhodococcus</taxon>
    </lineage>
</organism>
<evidence type="ECO:0000259" key="1">
    <source>
        <dbReference type="Pfam" id="PF02900"/>
    </source>
</evidence>
<keyword evidence="3" id="KW-1185">Reference proteome</keyword>